<protein>
    <submittedName>
        <fullName evidence="1">Uncharacterized protein</fullName>
    </submittedName>
</protein>
<keyword evidence="2" id="KW-1185">Reference proteome</keyword>
<accession>A0AAV4QV14</accession>
<gene>
    <name evidence="1" type="ORF">CEXT_109751</name>
</gene>
<comment type="caution">
    <text evidence="1">The sequence shown here is derived from an EMBL/GenBank/DDBJ whole genome shotgun (WGS) entry which is preliminary data.</text>
</comment>
<reference evidence="1 2" key="1">
    <citation type="submission" date="2021-06" db="EMBL/GenBank/DDBJ databases">
        <title>Caerostris extrusa draft genome.</title>
        <authorList>
            <person name="Kono N."/>
            <person name="Arakawa K."/>
        </authorList>
    </citation>
    <scope>NUCLEOTIDE SEQUENCE [LARGE SCALE GENOMIC DNA]</scope>
</reference>
<organism evidence="1 2">
    <name type="scientific">Caerostris extrusa</name>
    <name type="common">Bark spider</name>
    <name type="synonym">Caerostris bankana</name>
    <dbReference type="NCBI Taxonomy" id="172846"/>
    <lineage>
        <taxon>Eukaryota</taxon>
        <taxon>Metazoa</taxon>
        <taxon>Ecdysozoa</taxon>
        <taxon>Arthropoda</taxon>
        <taxon>Chelicerata</taxon>
        <taxon>Arachnida</taxon>
        <taxon>Araneae</taxon>
        <taxon>Araneomorphae</taxon>
        <taxon>Entelegynae</taxon>
        <taxon>Araneoidea</taxon>
        <taxon>Araneidae</taxon>
        <taxon>Caerostris</taxon>
    </lineage>
</organism>
<dbReference type="EMBL" id="BPLR01006657">
    <property type="protein sequence ID" value="GIY11538.1"/>
    <property type="molecule type" value="Genomic_DNA"/>
</dbReference>
<name>A0AAV4QV14_CAEEX</name>
<dbReference type="AlphaFoldDB" id="A0AAV4QV14"/>
<evidence type="ECO:0000313" key="2">
    <source>
        <dbReference type="Proteomes" id="UP001054945"/>
    </source>
</evidence>
<sequence>MIRSAKRKDSSQLNNCRLLFATTFFHLEKGGGHCCWQGSNPRMGDLANELRASVSPSIVYVHKGPACTDGG</sequence>
<proteinExistence type="predicted"/>
<dbReference type="Proteomes" id="UP001054945">
    <property type="component" value="Unassembled WGS sequence"/>
</dbReference>
<evidence type="ECO:0000313" key="1">
    <source>
        <dbReference type="EMBL" id="GIY11538.1"/>
    </source>
</evidence>